<dbReference type="Pfam" id="PF13391">
    <property type="entry name" value="HNH_2"/>
    <property type="match status" value="1"/>
</dbReference>
<dbReference type="InterPro" id="IPR003615">
    <property type="entry name" value="HNH_nuc"/>
</dbReference>
<dbReference type="Pfam" id="PF20147">
    <property type="entry name" value="Crinkler"/>
    <property type="match status" value="1"/>
</dbReference>
<feature type="domain" description="HNH nuclease" evidence="4">
    <location>
        <begin position="187"/>
        <end position="246"/>
    </location>
</feature>
<sequence>MVNLACGIVGEVGDTFHVNIDEHKSVVALMDAILAKAPNAMRNIDANQMQLFPAKYVDTVSTIHADESMLTWLSSDSEDAKKLRVGRKTDLINVLTKENFMMLGEHPVEEYLAGVETPKMQQIHVLVMIPKRESNLATAQSKRKLIVDAILYHMLYPPIAKTHKKNFKHNVCKFYGCYHREKTWVRCMLLDIDFPKALVVASHLFQRSKEYLAQVMMQMSDIDDMRNGLLLFIPLQYAFAHFQVGFIRHGDTDTFRLKLFDPRLRDTRLIDIEESDTGVKVLNEEQLDVLRDVVSMAERPCQFDVKTTFGDMDGKTLVFTGYERPFCRCLNLQARLARMVALNKGWIDASYDFADFWSEVSLEDVVELTARDTLGHV</sequence>
<comment type="caution">
    <text evidence="6">The sequence shown here is derived from an EMBL/GenBank/DDBJ whole genome shotgun (WGS) entry which is preliminary data.</text>
</comment>
<evidence type="ECO:0000313" key="7">
    <source>
        <dbReference type="Proteomes" id="UP000198211"/>
    </source>
</evidence>
<evidence type="ECO:0000256" key="3">
    <source>
        <dbReference type="ARBA" id="ARBA00022525"/>
    </source>
</evidence>
<keyword evidence="3" id="KW-0964">Secreted</keyword>
<dbReference type="InterPro" id="IPR045379">
    <property type="entry name" value="Crinkler_N"/>
</dbReference>
<organism evidence="6 7">
    <name type="scientific">Phytophthora megakarya</name>
    <dbReference type="NCBI Taxonomy" id="4795"/>
    <lineage>
        <taxon>Eukaryota</taxon>
        <taxon>Sar</taxon>
        <taxon>Stramenopiles</taxon>
        <taxon>Oomycota</taxon>
        <taxon>Peronosporomycetes</taxon>
        <taxon>Peronosporales</taxon>
        <taxon>Peronosporaceae</taxon>
        <taxon>Phytophthora</taxon>
    </lineage>
</organism>
<evidence type="ECO:0000256" key="1">
    <source>
        <dbReference type="ARBA" id="ARBA00004340"/>
    </source>
</evidence>
<evidence type="ECO:0000313" key="6">
    <source>
        <dbReference type="EMBL" id="OWZ10601.1"/>
    </source>
</evidence>
<evidence type="ECO:0000259" key="5">
    <source>
        <dbReference type="Pfam" id="PF20147"/>
    </source>
</evidence>
<protein>
    <submittedName>
        <fullName evidence="6">Crinkler (CRN)</fullName>
    </submittedName>
</protein>
<dbReference type="OrthoDB" id="151325at2759"/>
<dbReference type="EMBL" id="NBNE01002395">
    <property type="protein sequence ID" value="OWZ10601.1"/>
    <property type="molecule type" value="Genomic_DNA"/>
</dbReference>
<gene>
    <name evidence="6" type="ORF">PHMEG_00016524</name>
</gene>
<proteinExistence type="predicted"/>
<evidence type="ECO:0000256" key="2">
    <source>
        <dbReference type="ARBA" id="ARBA00004613"/>
    </source>
</evidence>
<keyword evidence="7" id="KW-1185">Reference proteome</keyword>
<comment type="subcellular location">
    <subcellularLocation>
        <location evidence="1">Host cell</location>
    </subcellularLocation>
    <subcellularLocation>
        <location evidence="2">Secreted</location>
    </subcellularLocation>
</comment>
<name>A0A225VYL5_9STRA</name>
<dbReference type="GO" id="GO:0005576">
    <property type="term" value="C:extracellular region"/>
    <property type="evidence" value="ECO:0007669"/>
    <property type="project" value="UniProtKB-SubCell"/>
</dbReference>
<evidence type="ECO:0000259" key="4">
    <source>
        <dbReference type="Pfam" id="PF13391"/>
    </source>
</evidence>
<dbReference type="Proteomes" id="UP000198211">
    <property type="component" value="Unassembled WGS sequence"/>
</dbReference>
<accession>A0A225VYL5</accession>
<reference evidence="7" key="1">
    <citation type="submission" date="2017-03" db="EMBL/GenBank/DDBJ databases">
        <title>Phytopthora megakarya and P. palmivora, two closely related causual agents of cacao black pod achieved similar genome size and gene model numbers by different mechanisms.</title>
        <authorList>
            <person name="Ali S."/>
            <person name="Shao J."/>
            <person name="Larry D.J."/>
            <person name="Kronmiller B."/>
            <person name="Shen D."/>
            <person name="Strem M.D."/>
            <person name="Melnick R.L."/>
            <person name="Guiltinan M.J."/>
            <person name="Tyler B.M."/>
            <person name="Meinhardt L.W."/>
            <person name="Bailey B.A."/>
        </authorList>
    </citation>
    <scope>NUCLEOTIDE SEQUENCE [LARGE SCALE GENOMIC DNA]</scope>
    <source>
        <strain evidence="7">zdho120</strain>
    </source>
</reference>
<dbReference type="AlphaFoldDB" id="A0A225VYL5"/>
<dbReference type="STRING" id="4795.A0A225VYL5"/>
<dbReference type="GO" id="GO:0043657">
    <property type="term" value="C:host cell"/>
    <property type="evidence" value="ECO:0007669"/>
    <property type="project" value="UniProtKB-SubCell"/>
</dbReference>
<feature type="domain" description="Crinkler effector protein N-terminal" evidence="5">
    <location>
        <begin position="2"/>
        <end position="127"/>
    </location>
</feature>